<dbReference type="Pfam" id="PF08238">
    <property type="entry name" value="Sel1"/>
    <property type="match status" value="8"/>
</dbReference>
<dbReference type="PANTHER" id="PTHR43628">
    <property type="entry name" value="ACTIVATOR OF C KINASE PROTEIN 1-RELATED"/>
    <property type="match status" value="1"/>
</dbReference>
<name>B3RJ83_TRIAD</name>
<keyword evidence="2" id="KW-1185">Reference proteome</keyword>
<dbReference type="Gene3D" id="1.25.40.10">
    <property type="entry name" value="Tetratricopeptide repeat domain"/>
    <property type="match status" value="3"/>
</dbReference>
<dbReference type="AlphaFoldDB" id="B3RJ83"/>
<dbReference type="CTD" id="6748905"/>
<dbReference type="InParanoid" id="B3RJ83"/>
<dbReference type="PhylomeDB" id="B3RJ83"/>
<dbReference type="EMBL" id="DS985241">
    <property type="protein sequence ID" value="EDV29284.1"/>
    <property type="molecule type" value="Genomic_DNA"/>
</dbReference>
<dbReference type="InterPro" id="IPR011990">
    <property type="entry name" value="TPR-like_helical_dom_sf"/>
</dbReference>
<dbReference type="InterPro" id="IPR052945">
    <property type="entry name" value="Mitotic_Regulator"/>
</dbReference>
<protein>
    <submittedName>
        <fullName evidence="1">Uncharacterized protein</fullName>
    </submittedName>
</protein>
<accession>B3RJ83</accession>
<evidence type="ECO:0000313" key="2">
    <source>
        <dbReference type="Proteomes" id="UP000009022"/>
    </source>
</evidence>
<dbReference type="InterPro" id="IPR006597">
    <property type="entry name" value="Sel1-like"/>
</dbReference>
<dbReference type="OrthoDB" id="272077at2759"/>
<evidence type="ECO:0000313" key="1">
    <source>
        <dbReference type="EMBL" id="EDV29284.1"/>
    </source>
</evidence>
<sequence>MNYSSSSSSFDDDEVAPDPALLIQRQVSTQWDFTFQQFGDKINKIATKCIQKHLTTEIYDQAMRDCHVKLQHGDDSHSHYLLGYYFHHGYSSIGIDKKQSEYHYNQAAQRNHLLAYYGLFQLDRDKIIQSDDQHLDQQQLAKKHANNLIKAAAFGLHSDAIQALRSLYRSSQDWRQEINQFREQNYETIKQLKQNTIILIDSYNCLGFLEYLIHKCNTLDQLRDQASDEDIRVPAKSFDYFKKASQLGDPRGDMNYAFYTELDTPLCHGNEVSLQELDQIKHYHRAVLRGCPLAAIKLKASMRESRNEVRNILKHRYYVENYIKALPYSDVYNQLGSMHFNAGQPFYIDIDQGKDYFFQAIVNPPSMAGPVDRTEYFYLGLMYEFGIGVQANITTAAHFYASSIYPHHDISLALCRLAKLIEKGKLSQCNINDAVQLYQYGAYSHATQVAPYCHYRLGRIIGQQQYQHLSFYQPVSVHLHMDIAFSCFNEEALLVKPAAMDRYVVSKLMEDGSCTNTSSHIPVLAPQRNFYITRAHFTDNYLNRFYSIKAWLRGKILVAADADNAKLYDQLNWLNKEIKTLWGYSPIQLMMEAYQISQRYYSKQLTVEHFRFDFQCAKSQLQDKPNAATYYKLGLLHQYGLGGAVKDFKLSAEYYSQAAELYCPMASINLSFLYGCEEDGDCPQLYYQVFTTARELATVQLQNLVTAALNGSIRAIDIMQDRLKAYSCWRDIIDERIKDLTKCFNKKILGFINKRLSNTTSSKYHAEMGILLMVKELNYKMPDQKAVKEILKHLEESMKLGNPAGTFLYAFTKLKLKLADNKMKYINLYHKAAELNHPGANRMFFIHCNTNNSKCDRSDENTKDDEKKASCVTNAANFGFPDAMADLAITLKYQGPKNVELARQLLHQSISDKLLGCYRVDLPIAELGLIYQYYWSSSNHYELAAHYYAIDAFYQMEDAKSRCYLAKLIIHDHIKAKNKLDDAIKLCQSAIYIQDNCYSAYAHYLLGKIYSRCEQYSNINSQNMANEHYNSAFQLFYRNHSHYSSTSCMSNYYLGVMCQFGCGRRKDLNKAKQFYSCGLRCKCKNNVYFIKHYLKKCQNKLDMLKDSMQRQ</sequence>
<dbReference type="SUPFAM" id="SSF81901">
    <property type="entry name" value="HCP-like"/>
    <property type="match status" value="3"/>
</dbReference>
<organism evidence="1 2">
    <name type="scientific">Trichoplax adhaerens</name>
    <name type="common">Trichoplax reptans</name>
    <dbReference type="NCBI Taxonomy" id="10228"/>
    <lineage>
        <taxon>Eukaryota</taxon>
        <taxon>Metazoa</taxon>
        <taxon>Placozoa</taxon>
        <taxon>Uniplacotomia</taxon>
        <taxon>Trichoplacea</taxon>
        <taxon>Trichoplacidae</taxon>
        <taxon>Trichoplax</taxon>
    </lineage>
</organism>
<proteinExistence type="predicted"/>
<dbReference type="SMART" id="SM00671">
    <property type="entry name" value="SEL1"/>
    <property type="match status" value="6"/>
</dbReference>
<dbReference type="PANTHER" id="PTHR43628:SF1">
    <property type="entry name" value="CHITIN SYNTHASE REGULATORY FACTOR 2-RELATED"/>
    <property type="match status" value="1"/>
</dbReference>
<reference evidence="1 2" key="1">
    <citation type="journal article" date="2008" name="Nature">
        <title>The Trichoplax genome and the nature of placozoans.</title>
        <authorList>
            <person name="Srivastava M."/>
            <person name="Begovic E."/>
            <person name="Chapman J."/>
            <person name="Putnam N.H."/>
            <person name="Hellsten U."/>
            <person name="Kawashima T."/>
            <person name="Kuo A."/>
            <person name="Mitros T."/>
            <person name="Salamov A."/>
            <person name="Carpenter M.L."/>
            <person name="Signorovitch A.Y."/>
            <person name="Moreno M.A."/>
            <person name="Kamm K."/>
            <person name="Grimwood J."/>
            <person name="Schmutz J."/>
            <person name="Shapiro H."/>
            <person name="Grigoriev I.V."/>
            <person name="Buss L.W."/>
            <person name="Schierwater B."/>
            <person name="Dellaporta S.L."/>
            <person name="Rokhsar D.S."/>
        </authorList>
    </citation>
    <scope>NUCLEOTIDE SEQUENCE [LARGE SCALE GENOMIC DNA]</scope>
    <source>
        <strain evidence="1 2">Grell-BS-1999</strain>
    </source>
</reference>
<gene>
    <name evidence="1" type="ORF">TRIADDRAFT_51444</name>
</gene>
<dbReference type="RefSeq" id="XP_002108486.1">
    <property type="nucleotide sequence ID" value="XM_002108450.1"/>
</dbReference>
<dbReference type="HOGENOM" id="CLU_281790_0_0_1"/>
<dbReference type="Proteomes" id="UP000009022">
    <property type="component" value="Unassembled WGS sequence"/>
</dbReference>
<dbReference type="GeneID" id="6748905"/>
<dbReference type="KEGG" id="tad:TRIADDRAFT_51444"/>